<dbReference type="AlphaFoldDB" id="A0A914ABK3"/>
<name>A0A914ABK3_PATMI</name>
<dbReference type="GO" id="GO:0016567">
    <property type="term" value="P:protein ubiquitination"/>
    <property type="evidence" value="ECO:0007669"/>
    <property type="project" value="InterPro"/>
</dbReference>
<evidence type="ECO:0000313" key="2">
    <source>
        <dbReference type="Proteomes" id="UP000887568"/>
    </source>
</evidence>
<dbReference type="EnsemblMetazoa" id="XM_038205362.1">
    <property type="protein sequence ID" value="XP_038061290.1"/>
    <property type="gene ID" value="LOC119732012"/>
</dbReference>
<dbReference type="GeneID" id="119732012"/>
<dbReference type="OrthoDB" id="9971789at2759"/>
<dbReference type="RefSeq" id="XP_038061290.1">
    <property type="nucleotide sequence ID" value="XM_038205362.1"/>
</dbReference>
<reference evidence="1" key="1">
    <citation type="submission" date="2022-11" db="UniProtKB">
        <authorList>
            <consortium name="EnsemblMetazoa"/>
        </authorList>
    </citation>
    <scope>IDENTIFICATION</scope>
</reference>
<keyword evidence="2" id="KW-1185">Reference proteome</keyword>
<dbReference type="Proteomes" id="UP000887568">
    <property type="component" value="Unplaced"/>
</dbReference>
<dbReference type="GO" id="GO:0080008">
    <property type="term" value="C:Cul4-RING E3 ubiquitin ligase complex"/>
    <property type="evidence" value="ECO:0007669"/>
    <property type="project" value="TreeGrafter"/>
</dbReference>
<evidence type="ECO:0000313" key="1">
    <source>
        <dbReference type="EnsemblMetazoa" id="XP_038061290.1"/>
    </source>
</evidence>
<dbReference type="PANTHER" id="PTHR14815">
    <property type="entry name" value="DDB1- AND CUL4-ASSOCIATED FACTOR 17"/>
    <property type="match status" value="1"/>
</dbReference>
<dbReference type="OMA" id="IASNGIQ"/>
<dbReference type="Pfam" id="PF15802">
    <property type="entry name" value="DCAF17"/>
    <property type="match status" value="1"/>
</dbReference>
<organism evidence="1 2">
    <name type="scientific">Patiria miniata</name>
    <name type="common">Bat star</name>
    <name type="synonym">Asterina miniata</name>
    <dbReference type="NCBI Taxonomy" id="46514"/>
    <lineage>
        <taxon>Eukaryota</taxon>
        <taxon>Metazoa</taxon>
        <taxon>Echinodermata</taxon>
        <taxon>Eleutherozoa</taxon>
        <taxon>Asterozoa</taxon>
        <taxon>Asteroidea</taxon>
        <taxon>Valvatacea</taxon>
        <taxon>Valvatida</taxon>
        <taxon>Asterinidae</taxon>
        <taxon>Patiria</taxon>
    </lineage>
</organism>
<dbReference type="InterPro" id="IPR031620">
    <property type="entry name" value="DCAF17"/>
</dbReference>
<accession>A0A914ABK3</accession>
<sequence>MCKILCSLLCTITTTITSHQRVSGLHSLVNRPPLLLEVTSLHHDVWFGGFPWHFMYVPHTNDRLLAPNSDPGTETYIVASVATNQMVESGILQMDSDAEDDTMAFFHMDDSQRIIQLGDYDMIVNAFHTRDDGKSELQIVYRVNPPVMKTKLQGEKEQMTNWETTLSGRRVSTQWRKQLRVRNKIRDVNYDSELDFLLVTFVTTAGYSPVGANGKVGIHCNQTGRLLKMADLDTVDCHVPHGPTLIEMDMDFMIHIYENDPRGKVTCTLYRLQRPVECVGQDKATQSYAARHKESGSSRPKCAYH</sequence>
<dbReference type="PANTHER" id="PTHR14815:SF2">
    <property type="entry name" value="DDB1- AND CUL4-ASSOCIATED FACTOR 17"/>
    <property type="match status" value="1"/>
</dbReference>
<proteinExistence type="predicted"/>
<protein>
    <submittedName>
        <fullName evidence="1">Uncharacterized protein</fullName>
    </submittedName>
</protein>